<keyword evidence="4" id="KW-0963">Cytoplasm</keyword>
<dbReference type="GeneID" id="110150580"/>
<name>A0ABM4IND9_ODOVR</name>
<evidence type="ECO:0000256" key="3">
    <source>
        <dbReference type="ARBA" id="ARBA00022448"/>
    </source>
</evidence>
<sequence>MAWPCITRACCIARFWNQLDKADIAVPLVFTKYSEATEHPGAPPSHQQPAPAPPSARTVAIETQPAQGDGDAVARATGLAPGPSGEREAGASSGRSGPGPTSGSGSTSSAGPADSVMRQDYRAWKVQRPEPSCRPRSEYQPSDAPFERETQYQKDFRAWPLPRRGDHPWIPKPVQIATSSQAAVPALRAPQRRPQSQERWPVQAAEASEQEAAPGGAGVLAAGKASGADERDTRKKAGPAWMVRRAEVSQSQERWLLQAAEAPEQEAAPGGAGVLAAGKASGADERDTRKKPGPAWMVRRAEVPQSQEHWLGQAAEAPEQEAAPSGTGVLAAGKASGADERDTRKKPGPAWMVRRAEVSQSQERWLVQAPEAPEQEAAPSGTGVLAAGKASGADERDTRKKPGPAWMVRRAEVPQSQEHWLGQAAEAPEQEAAPSGTGVLAAGKASGADERDTRKKPGPAWMVRRAEALGQEQTPLPAAQDQVQATGPEAGRGRAAADALNRQIREEVASAVSSSYRNEFRAWTDIKPVKPIKAKPQYKPPDDKMAHETSYSAQFKGEANKPTPADNKVIDRRRIRSLYSEPFKEPPKVEKPSLQSSKPKKTSVSHKPPRKAKDKQGASGRASKKKSAEGARTAPPAADKEQSAEMNNKLAEAKESQVEPTRDSPKNQGPVATEPDKDQGPVGPGPLKDQGPGIQEPSKGQGPTAPEPLKDQAPVVPGPLKDLGPIVPASLKDQDHTVPEPLKKEGSVIPAPVKDQDSLDPMPLKNQIPMVPARIEDEGSVVPELLKDQGPTASAPVKDQGPMVPAPVKDQGPMVPEPVDQGPMVPAPVKDQGPMVPAPVKDQGPMVPAPVKDQGPMVPAPVKDQGPMVPAPVKDQGPMVPEPVDQGPMVQAPVKDQGPMVPEPVDQGPMVPAPVKDQGPMVPEPVDQGPIVPAPVKDQGPMVPEPVDQGPIVPAPVKDQGPMVPEQLKDTSARVIEPVKKEGSVLSESVEKQGLLVPQSVKDPGRGVSELLQDHDSVIAAPVKDQGPVVLEPVKSQVPIIPVPLKDQDPQVPPPAKDQGPMVPKPLKTQGLRSPQLPTVSPPPPVMIPTVPHAEYVDGSP</sequence>
<evidence type="ECO:0000256" key="2">
    <source>
        <dbReference type="ARBA" id="ARBA00005728"/>
    </source>
</evidence>
<feature type="compositionally biased region" description="Basic and acidic residues" evidence="7">
    <location>
        <begin position="732"/>
        <end position="746"/>
    </location>
</feature>
<evidence type="ECO:0000313" key="8">
    <source>
        <dbReference type="Proteomes" id="UP001652640"/>
    </source>
</evidence>
<feature type="compositionally biased region" description="Basic and acidic residues" evidence="7">
    <location>
        <begin position="651"/>
        <end position="665"/>
    </location>
</feature>
<comment type="similarity">
    <text evidence="2">Belongs to the STOP family.</text>
</comment>
<feature type="region of interest" description="Disordered" evidence="7">
    <location>
        <begin position="525"/>
        <end position="765"/>
    </location>
</feature>
<feature type="region of interest" description="Disordered" evidence="7">
    <location>
        <begin position="37"/>
        <end position="153"/>
    </location>
</feature>
<feature type="compositionally biased region" description="Low complexity" evidence="7">
    <location>
        <begin position="313"/>
        <end position="324"/>
    </location>
</feature>
<gene>
    <name evidence="9" type="primary">MAP6</name>
</gene>
<keyword evidence="3" id="KW-0813">Transport</keyword>
<feature type="region of interest" description="Disordered" evidence="7">
    <location>
        <begin position="1042"/>
        <end position="1101"/>
    </location>
</feature>
<comment type="subcellular location">
    <subcellularLocation>
        <location evidence="1">Cytoplasm</location>
        <location evidence="1">Cytoskeleton</location>
    </subcellularLocation>
</comment>
<evidence type="ECO:0000313" key="9">
    <source>
        <dbReference type="RefSeq" id="XP_070329333.1"/>
    </source>
</evidence>
<feature type="region of interest" description="Disordered" evidence="7">
    <location>
        <begin position="183"/>
        <end position="350"/>
    </location>
</feature>
<proteinExistence type="inferred from homology"/>
<feature type="compositionally biased region" description="Low complexity" evidence="7">
    <location>
        <begin position="369"/>
        <end position="379"/>
    </location>
</feature>
<feature type="region of interest" description="Disordered" evidence="7">
    <location>
        <begin position="369"/>
        <end position="494"/>
    </location>
</feature>
<reference evidence="8" key="1">
    <citation type="journal article" date="2022" name="J. Hered.">
        <title>A De Novo Chromosome-Level Genome Assembly of the White-Tailed Deer, Odocoileus Virginianus.</title>
        <authorList>
            <person name="London E.W."/>
            <person name="Roca A.L."/>
            <person name="Novakofski J.E."/>
            <person name="Mateus-Pinilla N.E."/>
        </authorList>
    </citation>
    <scope>NUCLEOTIDE SEQUENCE [LARGE SCALE GENOMIC DNA]</scope>
</reference>
<protein>
    <submittedName>
        <fullName evidence="9">Microtubule-associated protein 6 isoform X1</fullName>
    </submittedName>
</protein>
<evidence type="ECO:0000256" key="4">
    <source>
        <dbReference type="ARBA" id="ARBA00022490"/>
    </source>
</evidence>
<evidence type="ECO:0000256" key="5">
    <source>
        <dbReference type="ARBA" id="ARBA00022701"/>
    </source>
</evidence>
<evidence type="ECO:0000256" key="6">
    <source>
        <dbReference type="ARBA" id="ARBA00023212"/>
    </source>
</evidence>
<feature type="compositionally biased region" description="Low complexity" evidence="7">
    <location>
        <begin position="204"/>
        <end position="226"/>
    </location>
</feature>
<dbReference type="Proteomes" id="UP001652640">
    <property type="component" value="Chromosome 10"/>
</dbReference>
<keyword evidence="5" id="KW-0493">Microtubule</keyword>
<feature type="region of interest" description="Disordered" evidence="7">
    <location>
        <begin position="786"/>
        <end position="972"/>
    </location>
</feature>
<organism evidence="8 9">
    <name type="scientific">Odocoileus virginianus</name>
    <name type="common">White-tailed deer</name>
    <dbReference type="NCBI Taxonomy" id="9874"/>
    <lineage>
        <taxon>Eukaryota</taxon>
        <taxon>Metazoa</taxon>
        <taxon>Chordata</taxon>
        <taxon>Craniata</taxon>
        <taxon>Vertebrata</taxon>
        <taxon>Euteleostomi</taxon>
        <taxon>Mammalia</taxon>
        <taxon>Eutheria</taxon>
        <taxon>Laurasiatheria</taxon>
        <taxon>Artiodactyla</taxon>
        <taxon>Ruminantia</taxon>
        <taxon>Pecora</taxon>
        <taxon>Cervidae</taxon>
        <taxon>Odocoileinae</taxon>
        <taxon>Odocoileus</taxon>
    </lineage>
</organism>
<feature type="compositionally biased region" description="Low complexity" evidence="7">
    <location>
        <begin position="103"/>
        <end position="113"/>
    </location>
</feature>
<feature type="compositionally biased region" description="Low complexity" evidence="7">
    <location>
        <begin position="423"/>
        <end position="434"/>
    </location>
</feature>
<evidence type="ECO:0000256" key="7">
    <source>
        <dbReference type="SAM" id="MobiDB-lite"/>
    </source>
</evidence>
<accession>A0ABM4IND9</accession>
<dbReference type="RefSeq" id="XP_070329333.1">
    <property type="nucleotide sequence ID" value="XM_070473232.1"/>
</dbReference>
<keyword evidence="6" id="KW-0206">Cytoskeleton</keyword>
<dbReference type="InterPro" id="IPR007882">
    <property type="entry name" value="MAP6"/>
</dbReference>
<dbReference type="PANTHER" id="PTHR14759">
    <property type="entry name" value="STOP PROTEIN"/>
    <property type="match status" value="1"/>
</dbReference>
<reference evidence="9" key="2">
    <citation type="submission" date="2025-08" db="UniProtKB">
        <authorList>
            <consortium name="RefSeq"/>
        </authorList>
    </citation>
    <scope>IDENTIFICATION</scope>
    <source>
        <tissue evidence="9">Tongue muscle</tissue>
    </source>
</reference>
<keyword evidence="8" id="KW-1185">Reference proteome</keyword>
<dbReference type="PANTHER" id="PTHR14759:SF29">
    <property type="entry name" value="MICROTUBULE-ASSOCIATED PROTEIN 6"/>
    <property type="match status" value="1"/>
</dbReference>
<evidence type="ECO:0000256" key="1">
    <source>
        <dbReference type="ARBA" id="ARBA00004245"/>
    </source>
</evidence>
<feature type="compositionally biased region" description="Basic and acidic residues" evidence="7">
    <location>
        <begin position="582"/>
        <end position="591"/>
    </location>
</feature>
<feature type="compositionally biased region" description="Basic and acidic residues" evidence="7">
    <location>
        <begin position="117"/>
        <end position="137"/>
    </location>
</feature>
<feature type="compositionally biased region" description="Basic residues" evidence="7">
    <location>
        <begin position="598"/>
        <end position="613"/>
    </location>
</feature>
<feature type="compositionally biased region" description="Low complexity" evidence="7">
    <location>
        <begin position="258"/>
        <end position="281"/>
    </location>
</feature>